<dbReference type="InterPro" id="IPR021109">
    <property type="entry name" value="Peptidase_aspartic_dom_sf"/>
</dbReference>
<evidence type="ECO:0000256" key="9">
    <source>
        <dbReference type="ARBA" id="ARBA00022759"/>
    </source>
</evidence>
<dbReference type="Pfam" id="PF00385">
    <property type="entry name" value="Chromo"/>
    <property type="match status" value="1"/>
</dbReference>
<evidence type="ECO:0000256" key="2">
    <source>
        <dbReference type="ARBA" id="ARBA00012493"/>
    </source>
</evidence>
<dbReference type="CDD" id="cd01647">
    <property type="entry name" value="RT_LTR"/>
    <property type="match status" value="1"/>
</dbReference>
<evidence type="ECO:0000256" key="10">
    <source>
        <dbReference type="ARBA" id="ARBA00022801"/>
    </source>
</evidence>
<keyword evidence="7" id="KW-0479">Metal-binding</keyword>
<keyword evidence="6" id="KW-0540">Nuclease</keyword>
<dbReference type="Gene3D" id="2.40.70.10">
    <property type="entry name" value="Acid Proteases"/>
    <property type="match status" value="1"/>
</dbReference>
<dbReference type="SUPFAM" id="SSF54160">
    <property type="entry name" value="Chromo domain-like"/>
    <property type="match status" value="1"/>
</dbReference>
<keyword evidence="12" id="KW-0694">RNA-binding</keyword>
<dbReference type="SMART" id="SM00298">
    <property type="entry name" value="CHROMO"/>
    <property type="match status" value="1"/>
</dbReference>
<dbReference type="PANTHER" id="PTHR37984">
    <property type="entry name" value="PROTEIN CBG26694"/>
    <property type="match status" value="1"/>
</dbReference>
<evidence type="ECO:0000256" key="11">
    <source>
        <dbReference type="ARBA" id="ARBA00022842"/>
    </source>
</evidence>
<dbReference type="InterPro" id="IPR043128">
    <property type="entry name" value="Rev_trsase/Diguanyl_cyclase"/>
</dbReference>
<feature type="domain" description="Integrase catalytic" evidence="20">
    <location>
        <begin position="1721"/>
        <end position="1895"/>
    </location>
</feature>
<keyword evidence="5" id="KW-0548">Nucleotidyltransferase</keyword>
<dbReference type="PROSITE" id="PS50994">
    <property type="entry name" value="INTEGRASE"/>
    <property type="match status" value="1"/>
</dbReference>
<keyword evidence="10" id="KW-0378">Hydrolase</keyword>
<dbReference type="Proteomes" id="UP000465266">
    <property type="component" value="Unassembled WGS sequence"/>
</dbReference>
<evidence type="ECO:0000256" key="12">
    <source>
        <dbReference type="ARBA" id="ARBA00022884"/>
    </source>
</evidence>
<dbReference type="InterPro" id="IPR000477">
    <property type="entry name" value="RT_dom"/>
</dbReference>
<feature type="compositionally biased region" description="Polar residues" evidence="18">
    <location>
        <begin position="179"/>
        <end position="191"/>
    </location>
</feature>
<evidence type="ECO:0000256" key="6">
    <source>
        <dbReference type="ARBA" id="ARBA00022722"/>
    </source>
</evidence>
<accession>A0ABQ1BFD8</accession>
<gene>
    <name evidence="21" type="ORF">IFM53868_10924</name>
</gene>
<keyword evidence="17" id="KW-0233">DNA recombination</keyword>
<dbReference type="InterPro" id="IPR000953">
    <property type="entry name" value="Chromo/chromo_shadow_dom"/>
</dbReference>
<keyword evidence="13" id="KW-0229">DNA integration</keyword>
<keyword evidence="4" id="KW-0808">Transferase</keyword>
<feature type="compositionally biased region" description="Polar residues" evidence="18">
    <location>
        <begin position="561"/>
        <end position="574"/>
    </location>
</feature>
<dbReference type="Pfam" id="PF00078">
    <property type="entry name" value="RVT_1"/>
    <property type="match status" value="1"/>
</dbReference>
<evidence type="ECO:0000256" key="4">
    <source>
        <dbReference type="ARBA" id="ARBA00022679"/>
    </source>
</evidence>
<evidence type="ECO:0000256" key="3">
    <source>
        <dbReference type="ARBA" id="ARBA00022670"/>
    </source>
</evidence>
<dbReference type="InterPro" id="IPR023780">
    <property type="entry name" value="Chromo_domain"/>
</dbReference>
<comment type="subunit">
    <text evidence="1">Component of the NuA4 histone acetyltransferase complex.</text>
</comment>
<feature type="compositionally biased region" description="Acidic residues" evidence="18">
    <location>
        <begin position="647"/>
        <end position="656"/>
    </location>
</feature>
<dbReference type="EC" id="2.7.7.49" evidence="2"/>
<evidence type="ECO:0000256" key="7">
    <source>
        <dbReference type="ARBA" id="ARBA00022723"/>
    </source>
</evidence>
<evidence type="ECO:0000256" key="16">
    <source>
        <dbReference type="ARBA" id="ARBA00023125"/>
    </source>
</evidence>
<evidence type="ECO:0000259" key="19">
    <source>
        <dbReference type="PROSITE" id="PS50013"/>
    </source>
</evidence>
<dbReference type="InterPro" id="IPR050951">
    <property type="entry name" value="Retrovirus_Pol_polyprotein"/>
</dbReference>
<evidence type="ECO:0000313" key="21">
    <source>
        <dbReference type="EMBL" id="GFG01046.1"/>
    </source>
</evidence>
<evidence type="ECO:0000256" key="18">
    <source>
        <dbReference type="SAM" id="MobiDB-lite"/>
    </source>
</evidence>
<keyword evidence="3" id="KW-0645">Protease</keyword>
<feature type="domain" description="Chromo" evidence="19">
    <location>
        <begin position="2022"/>
        <end position="2079"/>
    </location>
</feature>
<keyword evidence="11" id="KW-0460">Magnesium</keyword>
<feature type="region of interest" description="Disordered" evidence="18">
    <location>
        <begin position="617"/>
        <end position="656"/>
    </location>
</feature>
<keyword evidence="16" id="KW-0238">DNA-binding</keyword>
<feature type="compositionally biased region" description="Polar residues" evidence="18">
    <location>
        <begin position="158"/>
        <end position="172"/>
    </location>
</feature>
<keyword evidence="9" id="KW-0255">Endonuclease</keyword>
<dbReference type="Pfam" id="PF17917">
    <property type="entry name" value="RT_RNaseH"/>
    <property type="match status" value="1"/>
</dbReference>
<evidence type="ECO:0000256" key="15">
    <source>
        <dbReference type="ARBA" id="ARBA00022932"/>
    </source>
</evidence>
<dbReference type="Pfam" id="PF24626">
    <property type="entry name" value="SH3_Tf2-1"/>
    <property type="match status" value="1"/>
</dbReference>
<dbReference type="InterPro" id="IPR041588">
    <property type="entry name" value="Integrase_H2C2"/>
</dbReference>
<dbReference type="InterPro" id="IPR016197">
    <property type="entry name" value="Chromo-like_dom_sf"/>
</dbReference>
<dbReference type="Pfam" id="PF17921">
    <property type="entry name" value="Integrase_H2C2"/>
    <property type="match status" value="1"/>
</dbReference>
<keyword evidence="14" id="KW-0695">RNA-directed DNA polymerase</keyword>
<dbReference type="InterPro" id="IPR043502">
    <property type="entry name" value="DNA/RNA_pol_sf"/>
</dbReference>
<dbReference type="InterPro" id="IPR012337">
    <property type="entry name" value="RNaseH-like_sf"/>
</dbReference>
<keyword evidence="22" id="KW-1185">Reference proteome</keyword>
<dbReference type="Gene3D" id="2.40.50.40">
    <property type="match status" value="1"/>
</dbReference>
<dbReference type="Gene3D" id="3.10.10.10">
    <property type="entry name" value="HIV Type 1 Reverse Transcriptase, subunit A, domain 1"/>
    <property type="match status" value="1"/>
</dbReference>
<dbReference type="CDD" id="cd00303">
    <property type="entry name" value="retropepsin_like"/>
    <property type="match status" value="1"/>
</dbReference>
<evidence type="ECO:0000256" key="13">
    <source>
        <dbReference type="ARBA" id="ARBA00022908"/>
    </source>
</evidence>
<dbReference type="CDD" id="cd09274">
    <property type="entry name" value="RNase_HI_RT_Ty3"/>
    <property type="match status" value="1"/>
</dbReference>
<feature type="compositionally biased region" description="Acidic residues" evidence="18">
    <location>
        <begin position="626"/>
        <end position="638"/>
    </location>
</feature>
<feature type="region of interest" description="Disordered" evidence="18">
    <location>
        <begin position="499"/>
        <end position="585"/>
    </location>
</feature>
<dbReference type="InterPro" id="IPR041373">
    <property type="entry name" value="RT_RNaseH"/>
</dbReference>
<dbReference type="Gene3D" id="3.30.70.270">
    <property type="match status" value="2"/>
</dbReference>
<dbReference type="InterPro" id="IPR001584">
    <property type="entry name" value="Integrase_cat-core"/>
</dbReference>
<evidence type="ECO:0000259" key="20">
    <source>
        <dbReference type="PROSITE" id="PS50994"/>
    </source>
</evidence>
<sequence>MSSQQPPHPLHPLLSDKIIKTAYEIAAYYQAFPNQTKSRDLETRLGYITKHYPGPLPQRLTSEESGRTRATSEPVELQYPEAWLHSPRTFQTALRHFLTRTNDITAVEPEAAAAQTPEARQPWHNIPKGKVPTATNFQPTFGGKRSFFQAEPGFDPSSDVQPNVVNAGASPSTPDPIQGSFTSYRSPTVETQRSEDDDASSGELPLGPDSPFNPRKTIRPGQASPPRMADPTAGPSGEQRAHTTDTEEVQEMLFSPAQLQALQHIVQQAVQTSIASMNTPAARTRTPAADTTAERTTPMTTISAATTNGSHWRPADIGYFFPDMPYSWGYGDTIDKDDKTYYRSAYAFTNRLRVAARSRDVAKLCQNLDTCLRGEAAKWWNNEIDPIMQTGLIHSLNIEDWCKQIEKRFRMPPSQAMERLANTRYTLMDVNRRRSPSSYVSTIVALAKQAGEAEAEYPLVLRAWRNMDIALRADIDEPQEGTTITQFIDTLNRKQTNWFDRYRTPSAPQPYRQGQSRQMQGRPPNPQWQNLQGQNPQWTNRWSQNPRWNANPQGKWPPRQPNWQNYQNRTNQANAQPPQKMLPAPPMPPAPPKRLAITQGEKGRSNFAYMQRRYPHANYGDHAGEQDCDPAAEPEFDNPDSYHEPGPDWEEQYPEEPADDVESIHQADVYAAQPQEVSNIDCIKCGTIFPSGNALHAHIPDCDAPEAEFYHLDPAMPVIQSNAKPGTDVPGLNFRSWKYATTQAYLAQSDSAASVCLDTGCTMTIIDEQFLLRHVPNAKILDCPTPIPVKGISNGFTSTRFVNIQLSFPARLNDKPILARLTCEAHITRGLKANMLIGIDTLAAEGFSLDFTSRTAAIASCKNAIIPITVAPKQNHRATPRPIYADKKVTVQPNQKVRIPIRRKASRNLPADRDYLFEPLQHHSLAFFALAVDANFSHVVAVNPTEKPVTLDNRARIGTLSEIDVVDAWHVRPEEGRAARVDPKALELHKALKIADPDPHVAAYDEAERHQIVPVEVDPAKQTKLPNGITIYGDTAVISALQPILAQFPEVWTNSDFVNIPKEDWMQIPMKEGWETRLRKSSKRYPASQRDRDVIDKVFDGLHQAGRMAFPRNHMPSGHPVFVVWRVTTENGEEKLKSRVVVDNRDLNQEAIPDVYPLPSQEEILSLISGANYITVIDATQFFYQWRIHPSAYKHVAVVSHRGQEYFKVCPMGFRNSGTYVQRQIDNIFRDLRGFWRGFIDDFVIWSSTLEDHTQHLHQVLARCHEYRITLNPEKAFIAFPSVKLLGQNVTSLGISTPVDRLEALAKLRFPETLADLSTYLGMTGVLRNYIPFYAGKAQPLQDRKTYLTSLGPAKGKPRKSYSGKAILTEPTDNEKEAFTIIQSHFKTPLMLVHHNPKRRTFMDVDSSKKRGHGIMLFHTRYDNDKSPHYNPNWNADTTPASAMVEPILFLSRSLGKAEKQYWPTELEISGVVWGIRKLRHIIQSCHKPVIIYTDHAATVSIAKQTSLTTTANIDKLNLRLVRASQFIQMFNIELRHKPGRTHLVPDALSRLPSYAADNPEDSLDAIQHLDACLQGITPAAYAAGITVVEMSDEWKRKLIDGYPKDPKWSTVIHTIRTNNASPCPTKLPYEWRDGILYSMPATGNDTERLCIPITCLHEVLQTAHDNAGHPGFARTIENLQGLAIPRLTKMVNQYIQYCSTCIKKRTRHHKPYGALQPILEPPIPFHTITIDFIVGLPDSGKYNAILSVTDKFTKRSTAIPGRDTWTAVQWADALLTRLAEGDWGSPRRIISDRDPKFVAGMWKEIFKQQNTQLQYTTAYHPQADGQSERYNQMIELYLRMTINTLKSYKDWPRALPQLQATLNSHRNSSTGFSAHQLMYGIALPSPNALGLQGTSQIQSFEARIDAAEALKLASLTMKRQYDRGHTPISFEPGDQVLLRLHKGYTTPRALSPKYSDQYAGPFKVLQRVGPLAYKLDLPEAWRIHPVISIAHLERYPPGSDPFDRPMPDQPGPIQVEGQDEYEVERIIARRHHTTKAGKKKTQYLVKWLGYDDHENTWLDDKDLINAQDLLKEFERAHQEGTIL</sequence>
<dbReference type="PROSITE" id="PS50013">
    <property type="entry name" value="CHROMO_2"/>
    <property type="match status" value="1"/>
</dbReference>
<feature type="compositionally biased region" description="Low complexity" evidence="18">
    <location>
        <begin position="111"/>
        <end position="122"/>
    </location>
</feature>
<keyword evidence="15" id="KW-0239">DNA-directed DNA polymerase</keyword>
<dbReference type="Gene3D" id="1.10.340.70">
    <property type="match status" value="1"/>
</dbReference>
<feature type="compositionally biased region" description="Polar residues" evidence="18">
    <location>
        <begin position="527"/>
        <end position="552"/>
    </location>
</feature>
<feature type="region of interest" description="Disordered" evidence="18">
    <location>
        <begin position="52"/>
        <end position="74"/>
    </location>
</feature>
<dbReference type="PANTHER" id="PTHR37984:SF5">
    <property type="entry name" value="PROTEIN NYNRIN-LIKE"/>
    <property type="match status" value="1"/>
</dbReference>
<dbReference type="EMBL" id="BLKG01000305">
    <property type="protein sequence ID" value="GFG01046.1"/>
    <property type="molecule type" value="Genomic_DNA"/>
</dbReference>
<evidence type="ECO:0000256" key="14">
    <source>
        <dbReference type="ARBA" id="ARBA00022918"/>
    </source>
</evidence>
<keyword evidence="8" id="KW-0064">Aspartyl protease</keyword>
<feature type="region of interest" description="Disordered" evidence="18">
    <location>
        <begin position="111"/>
        <end position="247"/>
    </location>
</feature>
<dbReference type="InterPro" id="IPR036397">
    <property type="entry name" value="RNaseH_sf"/>
</dbReference>
<protein>
    <recommendedName>
        <fullName evidence="2">RNA-directed DNA polymerase</fullName>
        <ecNumber evidence="2">2.7.7.49</ecNumber>
    </recommendedName>
</protein>
<evidence type="ECO:0000313" key="22">
    <source>
        <dbReference type="Proteomes" id="UP000465266"/>
    </source>
</evidence>
<evidence type="ECO:0000256" key="5">
    <source>
        <dbReference type="ARBA" id="ARBA00022695"/>
    </source>
</evidence>
<evidence type="ECO:0000256" key="8">
    <source>
        <dbReference type="ARBA" id="ARBA00022750"/>
    </source>
</evidence>
<dbReference type="InterPro" id="IPR056924">
    <property type="entry name" value="SH3_Tf2-1"/>
</dbReference>
<dbReference type="SUPFAM" id="SSF53098">
    <property type="entry name" value="Ribonuclease H-like"/>
    <property type="match status" value="1"/>
</dbReference>
<name>A0ABQ1BFD8_9EURO</name>
<evidence type="ECO:0000256" key="1">
    <source>
        <dbReference type="ARBA" id="ARBA00011353"/>
    </source>
</evidence>
<comment type="caution">
    <text evidence="21">The sequence shown here is derived from an EMBL/GenBank/DDBJ whole genome shotgun (WGS) entry which is preliminary data.</text>
</comment>
<dbReference type="Gene3D" id="3.30.420.10">
    <property type="entry name" value="Ribonuclease H-like superfamily/Ribonuclease H"/>
    <property type="match status" value="1"/>
</dbReference>
<dbReference type="SUPFAM" id="SSF56672">
    <property type="entry name" value="DNA/RNA polymerases"/>
    <property type="match status" value="1"/>
</dbReference>
<reference evidence="21 22" key="1">
    <citation type="submission" date="2020-01" db="EMBL/GenBank/DDBJ databases">
        <title>Draft genome sequence of Aspergillus udagawae IFM 53868.</title>
        <authorList>
            <person name="Takahashi H."/>
            <person name="Yaguchi T."/>
        </authorList>
    </citation>
    <scope>NUCLEOTIDE SEQUENCE [LARGE SCALE GENOMIC DNA]</scope>
    <source>
        <strain evidence="21 22">IFM 53868</strain>
    </source>
</reference>
<proteinExistence type="predicted"/>
<dbReference type="CDD" id="cd00024">
    <property type="entry name" value="CD_CSD"/>
    <property type="match status" value="1"/>
</dbReference>
<evidence type="ECO:0000256" key="17">
    <source>
        <dbReference type="ARBA" id="ARBA00023172"/>
    </source>
</evidence>
<organism evidence="21 22">
    <name type="scientific">Aspergillus udagawae</name>
    <dbReference type="NCBI Taxonomy" id="91492"/>
    <lineage>
        <taxon>Eukaryota</taxon>
        <taxon>Fungi</taxon>
        <taxon>Dikarya</taxon>
        <taxon>Ascomycota</taxon>
        <taxon>Pezizomycotina</taxon>
        <taxon>Eurotiomycetes</taxon>
        <taxon>Eurotiomycetidae</taxon>
        <taxon>Eurotiales</taxon>
        <taxon>Aspergillaceae</taxon>
        <taxon>Aspergillus</taxon>
        <taxon>Aspergillus subgen. Fumigati</taxon>
    </lineage>
</organism>